<keyword evidence="3" id="KW-1185">Reference proteome</keyword>
<dbReference type="Pfam" id="PF17672">
    <property type="entry name" value="FIMP"/>
    <property type="match status" value="1"/>
</dbReference>
<reference evidence="4" key="1">
    <citation type="submission" date="2025-08" db="UniProtKB">
        <authorList>
            <consortium name="RefSeq"/>
        </authorList>
    </citation>
    <scope>IDENTIFICATION</scope>
    <source>
        <tissue evidence="4">Spleen</tissue>
    </source>
</reference>
<evidence type="ECO:0000256" key="1">
    <source>
        <dbReference type="SAM" id="Phobius"/>
    </source>
</evidence>
<dbReference type="Proteomes" id="UP000515140">
    <property type="component" value="Unplaced"/>
</dbReference>
<dbReference type="GO" id="GO:0007342">
    <property type="term" value="P:fusion of sperm to egg plasma membrane involved in single fertilization"/>
    <property type="evidence" value="ECO:0007669"/>
    <property type="project" value="InterPro"/>
</dbReference>
<evidence type="ECO:0000313" key="4">
    <source>
        <dbReference type="RefSeq" id="XP_020862576.1"/>
    </source>
</evidence>
<organism evidence="3 4">
    <name type="scientific">Phascolarctos cinereus</name>
    <name type="common">Koala</name>
    <dbReference type="NCBI Taxonomy" id="38626"/>
    <lineage>
        <taxon>Eukaryota</taxon>
        <taxon>Metazoa</taxon>
        <taxon>Chordata</taxon>
        <taxon>Craniata</taxon>
        <taxon>Vertebrata</taxon>
        <taxon>Euteleostomi</taxon>
        <taxon>Mammalia</taxon>
        <taxon>Metatheria</taxon>
        <taxon>Diprotodontia</taxon>
        <taxon>Phascolarctidae</taxon>
        <taxon>Phascolarctos</taxon>
    </lineage>
</organism>
<evidence type="ECO:0000256" key="2">
    <source>
        <dbReference type="SAM" id="SignalP"/>
    </source>
</evidence>
<dbReference type="CTD" id="122173401"/>
<protein>
    <submittedName>
        <fullName evidence="4">Uncharacterized protein C16orf92 homolog</fullName>
    </submittedName>
</protein>
<dbReference type="RefSeq" id="XP_020862576.1">
    <property type="nucleotide sequence ID" value="XM_021006917.1"/>
</dbReference>
<keyword evidence="2" id="KW-0732">Signal</keyword>
<feature type="transmembrane region" description="Helical" evidence="1">
    <location>
        <begin position="76"/>
        <end position="97"/>
    </location>
</feature>
<dbReference type="InterPro" id="IPR038813">
    <property type="entry name" value="FIMP"/>
</dbReference>
<sequence>MKLWLWLCLTGVWAAGAAFHPQDSMKVAPQGSLFLEDNPNFFDYPDSARDKIQAVSNFIGEKPVYFTSDSGFKSRFLHQILFGSFILLLITILYQFCTHMSCQRGS</sequence>
<dbReference type="KEGG" id="pcw:110222076"/>
<gene>
    <name evidence="4" type="primary">CUNH16orf92</name>
</gene>
<dbReference type="PANTHER" id="PTHR38648:SF1">
    <property type="entry name" value="FERTILIZATION-INFLUENCING MEMBRANE PROTEIN"/>
    <property type="match status" value="1"/>
</dbReference>
<feature type="signal peptide" evidence="2">
    <location>
        <begin position="1"/>
        <end position="18"/>
    </location>
</feature>
<dbReference type="GeneID" id="110222076"/>
<accession>A0A6P5M2W8</accession>
<dbReference type="PANTHER" id="PTHR38648">
    <property type="entry name" value="RIKEN CDNA 4930451I11 GENE"/>
    <property type="match status" value="1"/>
</dbReference>
<dbReference type="InParanoid" id="A0A6P5M2W8"/>
<keyword evidence="1" id="KW-0472">Membrane</keyword>
<feature type="chain" id="PRO_5027922397" evidence="2">
    <location>
        <begin position="19"/>
        <end position="106"/>
    </location>
</feature>
<proteinExistence type="predicted"/>
<dbReference type="FunCoup" id="A0A6P5M2W8">
    <property type="interactions" value="2"/>
</dbReference>
<name>A0A6P5M2W8_PHACI</name>
<keyword evidence="1" id="KW-1133">Transmembrane helix</keyword>
<dbReference type="AlphaFoldDB" id="A0A6P5M2W8"/>
<evidence type="ECO:0000313" key="3">
    <source>
        <dbReference type="Proteomes" id="UP000515140"/>
    </source>
</evidence>
<keyword evidence="1" id="KW-0812">Transmembrane</keyword>